<dbReference type="InterPro" id="IPR036770">
    <property type="entry name" value="Ankyrin_rpt-contain_sf"/>
</dbReference>
<gene>
    <name evidence="7" type="primary">Espn</name>
    <name evidence="7" type="ORF">GEOCAL_R09021</name>
</gene>
<keyword evidence="8" id="KW-1185">Reference proteome</keyword>
<dbReference type="OrthoDB" id="10261302at2759"/>
<feature type="repeat" description="ANK" evidence="5">
    <location>
        <begin position="139"/>
        <end position="171"/>
    </location>
</feature>
<feature type="compositionally biased region" description="Polar residues" evidence="6">
    <location>
        <begin position="444"/>
        <end position="453"/>
    </location>
</feature>
<sequence>CPACSTLSAQTKTGATPLYLACQEGHLEIIQYLVQDCGADPHARAHDGMSPLHAAAQMGHNTVIVWLVRTGWAQHSVTVWGWWHRHSARLPMQMSFTTVSLSERDAEGATAMHFAASRGHAKVLSWLLLHGGEITTDNWGGTPLHDAAENGELECCQILVVNGADLSVRDQDGYTAADLADYNGHSHCAQYLRTVENMSVEHRVLSRDPSADGECRQPDSGMSSPNTTASVPQARFEVGSPASTLSNYDSCHSSQSSTGEKRGGPVGAPGARVPEPALADMQAYMDMLDPETRPRGQGPAGEGPLPPPPPAFPPPPPPPPSTRPPPPPPGYPAPTPPAAPHTADIYVRAKNNLRHVESQALRRELVSRESSPEGLRRADSTRRSRNFGKQPSTGDYYKNLGHGTAEQPGPRRMAHSEEVRARAASLHVAQHLWATPAHAPLQASPISTETMRNGESKAGAELPPPPPPPPLPDATCPPPPPPPLPAETPAGPRRSSSSTGS</sequence>
<feature type="compositionally biased region" description="Pro residues" evidence="6">
    <location>
        <begin position="304"/>
        <end position="339"/>
    </location>
</feature>
<dbReference type="GO" id="GO:0032420">
    <property type="term" value="C:stereocilium"/>
    <property type="evidence" value="ECO:0007669"/>
    <property type="project" value="UniProtKB-SubCell"/>
</dbReference>
<feature type="compositionally biased region" description="Polar residues" evidence="6">
    <location>
        <begin position="220"/>
        <end position="229"/>
    </location>
</feature>
<dbReference type="PROSITE" id="PS50088">
    <property type="entry name" value="ANK_REPEAT"/>
    <property type="match status" value="4"/>
</dbReference>
<keyword evidence="2" id="KW-0677">Repeat</keyword>
<feature type="repeat" description="ANK" evidence="5">
    <location>
        <begin position="47"/>
        <end position="71"/>
    </location>
</feature>
<feature type="repeat" description="ANK" evidence="5">
    <location>
        <begin position="107"/>
        <end position="139"/>
    </location>
</feature>
<evidence type="ECO:0000256" key="2">
    <source>
        <dbReference type="ARBA" id="ARBA00022737"/>
    </source>
</evidence>
<feature type="compositionally biased region" description="Pro residues" evidence="6">
    <location>
        <begin position="462"/>
        <end position="486"/>
    </location>
</feature>
<dbReference type="Pfam" id="PF12796">
    <property type="entry name" value="Ank_2"/>
    <property type="match status" value="2"/>
</dbReference>
<evidence type="ECO:0000313" key="8">
    <source>
        <dbReference type="Proteomes" id="UP000531151"/>
    </source>
</evidence>
<name>A0A7K4JUB6_GEOCA</name>
<dbReference type="FunFam" id="1.25.40.20:FF:000125">
    <property type="entry name" value="Putative espin"/>
    <property type="match status" value="1"/>
</dbReference>
<dbReference type="GO" id="GO:0051017">
    <property type="term" value="P:actin filament bundle assembly"/>
    <property type="evidence" value="ECO:0007669"/>
    <property type="project" value="TreeGrafter"/>
</dbReference>
<feature type="region of interest" description="Disordered" evidence="6">
    <location>
        <begin position="289"/>
        <end position="343"/>
    </location>
</feature>
<dbReference type="PANTHER" id="PTHR24153:SF14">
    <property type="entry name" value="ESPIN"/>
    <property type="match status" value="1"/>
</dbReference>
<dbReference type="InterPro" id="IPR052420">
    <property type="entry name" value="Espin/Espin-like"/>
</dbReference>
<evidence type="ECO:0000313" key="7">
    <source>
        <dbReference type="EMBL" id="NWH68753.1"/>
    </source>
</evidence>
<feature type="repeat" description="ANK" evidence="5">
    <location>
        <begin position="13"/>
        <end position="35"/>
    </location>
</feature>
<feature type="compositionally biased region" description="Basic and acidic residues" evidence="6">
    <location>
        <begin position="206"/>
        <end position="217"/>
    </location>
</feature>
<evidence type="ECO:0000256" key="5">
    <source>
        <dbReference type="PROSITE-ProRule" id="PRU00023"/>
    </source>
</evidence>
<keyword evidence="4 5" id="KW-0040">ANK repeat</keyword>
<feature type="compositionally biased region" description="Polar residues" evidence="6">
    <location>
        <begin position="241"/>
        <end position="258"/>
    </location>
</feature>
<keyword evidence="3" id="KW-1009">Hearing</keyword>
<evidence type="ECO:0000256" key="1">
    <source>
        <dbReference type="ARBA" id="ARBA00004645"/>
    </source>
</evidence>
<evidence type="ECO:0000256" key="3">
    <source>
        <dbReference type="ARBA" id="ARBA00022740"/>
    </source>
</evidence>
<dbReference type="PANTHER" id="PTHR24153">
    <property type="entry name" value="ESPIN"/>
    <property type="match status" value="1"/>
</dbReference>
<evidence type="ECO:0000256" key="6">
    <source>
        <dbReference type="SAM" id="MobiDB-lite"/>
    </source>
</evidence>
<proteinExistence type="predicted"/>
<dbReference type="GO" id="GO:0007605">
    <property type="term" value="P:sensory perception of sound"/>
    <property type="evidence" value="ECO:0007669"/>
    <property type="project" value="UniProtKB-KW"/>
</dbReference>
<dbReference type="SMART" id="SM00248">
    <property type="entry name" value="ANK"/>
    <property type="match status" value="5"/>
</dbReference>
<dbReference type="GO" id="GO:0005737">
    <property type="term" value="C:cytoplasm"/>
    <property type="evidence" value="ECO:0007669"/>
    <property type="project" value="TreeGrafter"/>
</dbReference>
<dbReference type="GO" id="GO:0051015">
    <property type="term" value="F:actin filament binding"/>
    <property type="evidence" value="ECO:0007669"/>
    <property type="project" value="TreeGrafter"/>
</dbReference>
<reference evidence="7 8" key="1">
    <citation type="submission" date="2019-09" db="EMBL/GenBank/DDBJ databases">
        <title>Bird 10,000 Genomes (B10K) Project - Family phase.</title>
        <authorList>
            <person name="Zhang G."/>
        </authorList>
    </citation>
    <scope>NUCLEOTIDE SEQUENCE [LARGE SCALE GENOMIC DNA]</scope>
    <source>
        <strain evidence="7">B10K-CU-031-07</strain>
        <tissue evidence="7">Muscle</tissue>
    </source>
</reference>
<dbReference type="Proteomes" id="UP000531151">
    <property type="component" value="Unassembled WGS sequence"/>
</dbReference>
<feature type="non-terminal residue" evidence="7">
    <location>
        <position position="1"/>
    </location>
</feature>
<feature type="region of interest" description="Disordered" evidence="6">
    <location>
        <begin position="358"/>
        <end position="501"/>
    </location>
</feature>
<comment type="subcellular location">
    <subcellularLocation>
        <location evidence="1">Cell projection</location>
        <location evidence="1">Stereocilium</location>
    </subcellularLocation>
</comment>
<dbReference type="PRINTS" id="PR01415">
    <property type="entry name" value="ANKYRIN"/>
</dbReference>
<protein>
    <submittedName>
        <fullName evidence="7">ESPN protein</fullName>
    </submittedName>
</protein>
<dbReference type="InterPro" id="IPR002110">
    <property type="entry name" value="Ankyrin_rpt"/>
</dbReference>
<feature type="region of interest" description="Disordered" evidence="6">
    <location>
        <begin position="241"/>
        <end position="273"/>
    </location>
</feature>
<dbReference type="SUPFAM" id="SSF48403">
    <property type="entry name" value="Ankyrin repeat"/>
    <property type="match status" value="1"/>
</dbReference>
<dbReference type="PROSITE" id="PS50297">
    <property type="entry name" value="ANK_REP_REGION"/>
    <property type="match status" value="4"/>
</dbReference>
<feature type="compositionally biased region" description="Basic and acidic residues" evidence="6">
    <location>
        <begin position="358"/>
        <end position="382"/>
    </location>
</feature>
<accession>A0A7K4JUB6</accession>
<dbReference type="AlphaFoldDB" id="A0A7K4JUB6"/>
<feature type="region of interest" description="Disordered" evidence="6">
    <location>
        <begin position="206"/>
        <end position="229"/>
    </location>
</feature>
<feature type="non-terminal residue" evidence="7">
    <location>
        <position position="501"/>
    </location>
</feature>
<comment type="caution">
    <text evidence="7">The sequence shown here is derived from an EMBL/GenBank/DDBJ whole genome shotgun (WGS) entry which is preliminary data.</text>
</comment>
<evidence type="ECO:0000256" key="4">
    <source>
        <dbReference type="ARBA" id="ARBA00023043"/>
    </source>
</evidence>
<organism evidence="7 8">
    <name type="scientific">Geococcyx californianus</name>
    <name type="common">Greater roadrunner</name>
    <name type="synonym">Saurothera californiana</name>
    <dbReference type="NCBI Taxonomy" id="8947"/>
    <lineage>
        <taxon>Eukaryota</taxon>
        <taxon>Metazoa</taxon>
        <taxon>Chordata</taxon>
        <taxon>Craniata</taxon>
        <taxon>Vertebrata</taxon>
        <taxon>Euteleostomi</taxon>
        <taxon>Archelosauria</taxon>
        <taxon>Archosauria</taxon>
        <taxon>Dinosauria</taxon>
        <taxon>Saurischia</taxon>
        <taxon>Theropoda</taxon>
        <taxon>Coelurosauria</taxon>
        <taxon>Aves</taxon>
        <taxon>Neognathae</taxon>
        <taxon>Neoaves</taxon>
        <taxon>Otidimorphae</taxon>
        <taxon>Cuculiformes</taxon>
        <taxon>Neomorphidae</taxon>
        <taxon>Geococcyx</taxon>
    </lineage>
</organism>
<dbReference type="Gene3D" id="1.25.40.20">
    <property type="entry name" value="Ankyrin repeat-containing domain"/>
    <property type="match status" value="3"/>
</dbReference>
<dbReference type="PRINTS" id="PR01217">
    <property type="entry name" value="PRICHEXTENSN"/>
</dbReference>
<dbReference type="EMBL" id="VWPV01077284">
    <property type="protein sequence ID" value="NWH68753.1"/>
    <property type="molecule type" value="Genomic_DNA"/>
</dbReference>